<dbReference type="PANTHER" id="PTHR46986">
    <property type="entry name" value="ENDORIBONUCLEASE YBEY, CHLOROPLASTIC"/>
    <property type="match status" value="1"/>
</dbReference>
<dbReference type="GO" id="GO:0006364">
    <property type="term" value="P:rRNA processing"/>
    <property type="evidence" value="ECO:0007669"/>
    <property type="project" value="UniProtKB-UniRule"/>
</dbReference>
<dbReference type="EMBL" id="DRTH01000128">
    <property type="protein sequence ID" value="HHF08565.1"/>
    <property type="molecule type" value="Genomic_DNA"/>
</dbReference>
<keyword evidence="7" id="KW-0698">rRNA processing</keyword>
<sequence length="142" mass="16268">MKIVIENRTAKIIDLEKLENLIKNVVVNELGKEPDSELDIMLTNDAEIASLNAKYRKKEGPTDVLSFEYGLDEDVIGDIMVSLETIEQQAKSYGNSFEEELSLMLIHGLLHILGYDHEADDEEAKVMFQRQQKYFDKFVKEG</sequence>
<dbReference type="NCBIfam" id="TIGR00043">
    <property type="entry name" value="rRNA maturation RNase YbeY"/>
    <property type="match status" value="1"/>
</dbReference>
<dbReference type="SUPFAM" id="SSF55486">
    <property type="entry name" value="Metalloproteases ('zincins'), catalytic domain"/>
    <property type="match status" value="1"/>
</dbReference>
<evidence type="ECO:0000256" key="2">
    <source>
        <dbReference type="ARBA" id="ARBA00022722"/>
    </source>
</evidence>
<keyword evidence="7" id="KW-0690">Ribosome biogenesis</keyword>
<dbReference type="AlphaFoldDB" id="A0A7C5DV25"/>
<keyword evidence="5 7" id="KW-0378">Hydrolase</keyword>
<keyword evidence="7" id="KW-0963">Cytoplasm</keyword>
<dbReference type="HAMAP" id="MF_00009">
    <property type="entry name" value="Endoribonucl_YbeY"/>
    <property type="match status" value="1"/>
</dbReference>
<name>A0A7C5DV25_9BACT</name>
<dbReference type="PANTHER" id="PTHR46986:SF1">
    <property type="entry name" value="ENDORIBONUCLEASE YBEY, CHLOROPLASTIC"/>
    <property type="match status" value="1"/>
</dbReference>
<dbReference type="EC" id="3.1.-.-" evidence="7"/>
<proteinExistence type="inferred from homology"/>
<dbReference type="GO" id="GO:0005737">
    <property type="term" value="C:cytoplasm"/>
    <property type="evidence" value="ECO:0007669"/>
    <property type="project" value="UniProtKB-SubCell"/>
</dbReference>
<dbReference type="GO" id="GO:0008270">
    <property type="term" value="F:zinc ion binding"/>
    <property type="evidence" value="ECO:0007669"/>
    <property type="project" value="UniProtKB-UniRule"/>
</dbReference>
<dbReference type="GO" id="GO:0004521">
    <property type="term" value="F:RNA endonuclease activity"/>
    <property type="evidence" value="ECO:0007669"/>
    <property type="project" value="UniProtKB-UniRule"/>
</dbReference>
<evidence type="ECO:0000256" key="6">
    <source>
        <dbReference type="ARBA" id="ARBA00022833"/>
    </source>
</evidence>
<dbReference type="InterPro" id="IPR002036">
    <property type="entry name" value="YbeY"/>
</dbReference>
<dbReference type="Proteomes" id="UP000886129">
    <property type="component" value="Unassembled WGS sequence"/>
</dbReference>
<feature type="binding site" evidence="7">
    <location>
        <position position="111"/>
    </location>
    <ligand>
        <name>Zn(2+)</name>
        <dbReference type="ChEBI" id="CHEBI:29105"/>
        <note>catalytic</note>
    </ligand>
</feature>
<reference evidence="8" key="1">
    <citation type="journal article" date="2020" name="mSystems">
        <title>Genome- and Community-Level Interaction Insights into Carbon Utilization and Element Cycling Functions of Hydrothermarchaeota in Hydrothermal Sediment.</title>
        <authorList>
            <person name="Zhou Z."/>
            <person name="Liu Y."/>
            <person name="Xu W."/>
            <person name="Pan J."/>
            <person name="Luo Z.H."/>
            <person name="Li M."/>
        </authorList>
    </citation>
    <scope>NUCLEOTIDE SEQUENCE [LARGE SCALE GENOMIC DNA]</scope>
    <source>
        <strain evidence="8">HyVt-80</strain>
    </source>
</reference>
<dbReference type="Gene3D" id="3.40.390.30">
    <property type="entry name" value="Metalloproteases ('zincins'), catalytic domain"/>
    <property type="match status" value="1"/>
</dbReference>
<comment type="caution">
    <text evidence="8">The sequence shown here is derived from an EMBL/GenBank/DDBJ whole genome shotgun (WGS) entry which is preliminary data.</text>
</comment>
<organism evidence="8">
    <name type="scientific">Kosmotoga arenicorallina</name>
    <dbReference type="NCBI Taxonomy" id="688066"/>
    <lineage>
        <taxon>Bacteria</taxon>
        <taxon>Thermotogati</taxon>
        <taxon>Thermotogota</taxon>
        <taxon>Thermotogae</taxon>
        <taxon>Kosmotogales</taxon>
        <taxon>Kosmotogaceae</taxon>
        <taxon>Kosmotoga</taxon>
    </lineage>
</organism>
<evidence type="ECO:0000256" key="4">
    <source>
        <dbReference type="ARBA" id="ARBA00022759"/>
    </source>
</evidence>
<protein>
    <recommendedName>
        <fullName evidence="7">Endoribonuclease YbeY</fullName>
        <ecNumber evidence="7">3.1.-.-</ecNumber>
    </recommendedName>
</protein>
<comment type="subcellular location">
    <subcellularLocation>
        <location evidence="7">Cytoplasm</location>
    </subcellularLocation>
</comment>
<evidence type="ECO:0000313" key="8">
    <source>
        <dbReference type="EMBL" id="HHF08565.1"/>
    </source>
</evidence>
<dbReference type="Pfam" id="PF02130">
    <property type="entry name" value="YbeY"/>
    <property type="match status" value="1"/>
</dbReference>
<keyword evidence="6 7" id="KW-0862">Zinc</keyword>
<dbReference type="PROSITE" id="PS01306">
    <property type="entry name" value="UPF0054"/>
    <property type="match status" value="1"/>
</dbReference>
<dbReference type="GO" id="GO:0004222">
    <property type="term" value="F:metalloendopeptidase activity"/>
    <property type="evidence" value="ECO:0007669"/>
    <property type="project" value="InterPro"/>
</dbReference>
<gene>
    <name evidence="7 8" type="primary">ybeY</name>
    <name evidence="8" type="ORF">ENL26_02175</name>
</gene>
<evidence type="ECO:0000256" key="7">
    <source>
        <dbReference type="HAMAP-Rule" id="MF_00009"/>
    </source>
</evidence>
<feature type="binding site" evidence="7">
    <location>
        <position position="107"/>
    </location>
    <ligand>
        <name>Zn(2+)</name>
        <dbReference type="ChEBI" id="CHEBI:29105"/>
        <note>catalytic</note>
    </ligand>
</feature>
<comment type="function">
    <text evidence="7">Single strand-specific metallo-endoribonuclease involved in late-stage 70S ribosome quality control and in maturation of the 3' terminus of the 16S rRNA.</text>
</comment>
<evidence type="ECO:0000256" key="1">
    <source>
        <dbReference type="ARBA" id="ARBA00010875"/>
    </source>
</evidence>
<keyword evidence="4 7" id="KW-0255">Endonuclease</keyword>
<evidence type="ECO:0000256" key="3">
    <source>
        <dbReference type="ARBA" id="ARBA00022723"/>
    </source>
</evidence>
<comment type="cofactor">
    <cofactor evidence="7">
        <name>Zn(2+)</name>
        <dbReference type="ChEBI" id="CHEBI:29105"/>
    </cofactor>
    <text evidence="7">Binds 1 zinc ion.</text>
</comment>
<evidence type="ECO:0000256" key="5">
    <source>
        <dbReference type="ARBA" id="ARBA00022801"/>
    </source>
</evidence>
<comment type="similarity">
    <text evidence="1 7">Belongs to the endoribonuclease YbeY family.</text>
</comment>
<accession>A0A7C5DV25</accession>
<dbReference type="InterPro" id="IPR023091">
    <property type="entry name" value="MetalPrtase_cat_dom_sf_prd"/>
</dbReference>
<dbReference type="InterPro" id="IPR020549">
    <property type="entry name" value="YbeY_CS"/>
</dbReference>
<feature type="binding site" evidence="7">
    <location>
        <position position="117"/>
    </location>
    <ligand>
        <name>Zn(2+)</name>
        <dbReference type="ChEBI" id="CHEBI:29105"/>
        <note>catalytic</note>
    </ligand>
</feature>
<keyword evidence="2 7" id="KW-0540">Nuclease</keyword>
<keyword evidence="3 7" id="KW-0479">Metal-binding</keyword>